<evidence type="ECO:0000256" key="1">
    <source>
        <dbReference type="SAM" id="Phobius"/>
    </source>
</evidence>
<evidence type="ECO:0000259" key="2">
    <source>
        <dbReference type="Pfam" id="PF10756"/>
    </source>
</evidence>
<comment type="caution">
    <text evidence="3">The sequence shown here is derived from an EMBL/GenBank/DDBJ whole genome shotgun (WGS) entry which is preliminary data.</text>
</comment>
<gene>
    <name evidence="3" type="ORF">BJ989_002341</name>
</gene>
<organism evidence="3 4">
    <name type="scientific">Nocardioides perillae</name>
    <dbReference type="NCBI Taxonomy" id="1119534"/>
    <lineage>
        <taxon>Bacteria</taxon>
        <taxon>Bacillati</taxon>
        <taxon>Actinomycetota</taxon>
        <taxon>Actinomycetes</taxon>
        <taxon>Propionibacteriales</taxon>
        <taxon>Nocardioidaceae</taxon>
        <taxon>Nocardioides</taxon>
    </lineage>
</organism>
<keyword evidence="1" id="KW-0812">Transmembrane</keyword>
<keyword evidence="1" id="KW-1133">Transmembrane helix</keyword>
<dbReference type="EMBL" id="JACCAC010000001">
    <property type="protein sequence ID" value="NYG56037.1"/>
    <property type="molecule type" value="Genomic_DNA"/>
</dbReference>
<dbReference type="InterPro" id="IPR019692">
    <property type="entry name" value="CFP-6_PH"/>
</dbReference>
<protein>
    <recommendedName>
        <fullName evidence="2">Low molecular weight protein antigen 6 PH domain-containing protein</fullName>
    </recommendedName>
</protein>
<feature type="transmembrane region" description="Helical" evidence="1">
    <location>
        <begin position="20"/>
        <end position="41"/>
    </location>
</feature>
<feature type="domain" description="Low molecular weight protein antigen 6 PH" evidence="2">
    <location>
        <begin position="75"/>
        <end position="144"/>
    </location>
</feature>
<keyword evidence="1" id="KW-0472">Membrane</keyword>
<accession>A0A7Y9UMF1</accession>
<keyword evidence="4" id="KW-1185">Reference proteome</keyword>
<name>A0A7Y9UMF1_9ACTN</name>
<dbReference type="RefSeq" id="WP_343049306.1">
    <property type="nucleotide sequence ID" value="NZ_JACCAC010000001.1"/>
</dbReference>
<dbReference type="Pfam" id="PF10756">
    <property type="entry name" value="bPH_6"/>
    <property type="match status" value="1"/>
</dbReference>
<sequence>MSPEPSHPAPALPRTWRPLGVRIAGVAFSLMLVVLCAVVWFSWSPEIRGRFDWFQRGTLVVLGLGFLSLYLSLVRSRVVATAEGLRVVNGFRTRDFSWPQVLAVNLPPGAPWAVLDLADGTTVSALGIQGSDGTRARTAVRELRAVLEAQGPAEPR</sequence>
<reference evidence="3 4" key="1">
    <citation type="submission" date="2020-07" db="EMBL/GenBank/DDBJ databases">
        <title>Sequencing the genomes of 1000 actinobacteria strains.</title>
        <authorList>
            <person name="Klenk H.-P."/>
        </authorList>
    </citation>
    <scope>NUCLEOTIDE SEQUENCE [LARGE SCALE GENOMIC DNA]</scope>
    <source>
        <strain evidence="3 4">DSM 24552</strain>
    </source>
</reference>
<evidence type="ECO:0000313" key="4">
    <source>
        <dbReference type="Proteomes" id="UP000544110"/>
    </source>
</evidence>
<dbReference type="Proteomes" id="UP000544110">
    <property type="component" value="Unassembled WGS sequence"/>
</dbReference>
<dbReference type="AlphaFoldDB" id="A0A7Y9UMF1"/>
<evidence type="ECO:0000313" key="3">
    <source>
        <dbReference type="EMBL" id="NYG56037.1"/>
    </source>
</evidence>
<proteinExistence type="predicted"/>
<feature type="transmembrane region" description="Helical" evidence="1">
    <location>
        <begin position="53"/>
        <end position="73"/>
    </location>
</feature>